<evidence type="ECO:0000256" key="1">
    <source>
        <dbReference type="SAM" id="MobiDB-lite"/>
    </source>
</evidence>
<dbReference type="PANTHER" id="PTHR35335:SF1">
    <property type="entry name" value="UPF0716 PROTEIN FXSA"/>
    <property type="match status" value="1"/>
</dbReference>
<gene>
    <name evidence="3" type="ORF">JIN78_02865</name>
</gene>
<keyword evidence="2" id="KW-1133">Transmembrane helix</keyword>
<sequence>MFGRLLLLFILVPVIELALFIQLGQVIGLPETLAIIIVTAILGAALTKSQGGKAIASFQQALAQGRMPHREILDGLLILIAGAVLLTPGFLTDTVGFLLLLPPVRAILRQILTEKLSHKVNVSVGGNPLHSGFDRQPELPEEESKKSSPGKVIDI</sequence>
<evidence type="ECO:0000313" key="3">
    <source>
        <dbReference type="EMBL" id="MBK1832991.1"/>
    </source>
</evidence>
<keyword evidence="2" id="KW-0812">Transmembrane</keyword>
<dbReference type="NCBIfam" id="NF008528">
    <property type="entry name" value="PRK11463.1-2"/>
    <property type="match status" value="1"/>
</dbReference>
<dbReference type="Pfam" id="PF04186">
    <property type="entry name" value="FxsA"/>
    <property type="match status" value="1"/>
</dbReference>
<feature type="transmembrane region" description="Helical" evidence="2">
    <location>
        <begin position="76"/>
        <end position="101"/>
    </location>
</feature>
<protein>
    <submittedName>
        <fullName evidence="3">FxsA family protein</fullName>
    </submittedName>
</protein>
<evidence type="ECO:0000256" key="2">
    <source>
        <dbReference type="SAM" id="Phobius"/>
    </source>
</evidence>
<dbReference type="EMBL" id="JAENIO010000004">
    <property type="protein sequence ID" value="MBK1832991.1"/>
    <property type="molecule type" value="Genomic_DNA"/>
</dbReference>
<keyword evidence="4" id="KW-1185">Reference proteome</keyword>
<reference evidence="3" key="1">
    <citation type="submission" date="2021-01" db="EMBL/GenBank/DDBJ databases">
        <title>Modified the classification status of verrucomicrobia.</title>
        <authorList>
            <person name="Feng X."/>
        </authorList>
    </citation>
    <scope>NUCLEOTIDE SEQUENCE</scope>
    <source>
        <strain evidence="3">KCTC 12986</strain>
    </source>
</reference>
<dbReference type="InterPro" id="IPR007313">
    <property type="entry name" value="FxsA"/>
</dbReference>
<comment type="caution">
    <text evidence="3">The sequence shown here is derived from an EMBL/GenBank/DDBJ whole genome shotgun (WGS) entry which is preliminary data.</text>
</comment>
<feature type="transmembrane region" description="Helical" evidence="2">
    <location>
        <begin position="27"/>
        <end position="46"/>
    </location>
</feature>
<feature type="region of interest" description="Disordered" evidence="1">
    <location>
        <begin position="127"/>
        <end position="155"/>
    </location>
</feature>
<accession>A0A934RP51</accession>
<dbReference type="RefSeq" id="WP_200390424.1">
    <property type="nucleotide sequence ID" value="NZ_JAENIO010000004.1"/>
</dbReference>
<name>A0A934RP51_9BACT</name>
<feature type="compositionally biased region" description="Basic and acidic residues" evidence="1">
    <location>
        <begin position="132"/>
        <end position="146"/>
    </location>
</feature>
<dbReference type="PANTHER" id="PTHR35335">
    <property type="entry name" value="UPF0716 PROTEIN FXSA"/>
    <property type="match status" value="1"/>
</dbReference>
<organism evidence="3 4">
    <name type="scientific">Roseibacillus ishigakijimensis</name>
    <dbReference type="NCBI Taxonomy" id="454146"/>
    <lineage>
        <taxon>Bacteria</taxon>
        <taxon>Pseudomonadati</taxon>
        <taxon>Verrucomicrobiota</taxon>
        <taxon>Verrucomicrobiia</taxon>
        <taxon>Verrucomicrobiales</taxon>
        <taxon>Verrucomicrobiaceae</taxon>
        <taxon>Roseibacillus</taxon>
    </lineage>
</organism>
<proteinExistence type="predicted"/>
<keyword evidence="2" id="KW-0472">Membrane</keyword>
<dbReference type="AlphaFoldDB" id="A0A934RP51"/>
<evidence type="ECO:0000313" key="4">
    <source>
        <dbReference type="Proteomes" id="UP000604083"/>
    </source>
</evidence>
<dbReference type="Proteomes" id="UP000604083">
    <property type="component" value="Unassembled WGS sequence"/>
</dbReference>
<dbReference type="GO" id="GO:0016020">
    <property type="term" value="C:membrane"/>
    <property type="evidence" value="ECO:0007669"/>
    <property type="project" value="InterPro"/>
</dbReference>